<evidence type="ECO:0000256" key="1">
    <source>
        <dbReference type="SAM" id="MobiDB-lite"/>
    </source>
</evidence>
<evidence type="ECO:0000259" key="3">
    <source>
        <dbReference type="Pfam" id="PF22974"/>
    </source>
</evidence>
<feature type="region of interest" description="Disordered" evidence="1">
    <location>
        <begin position="387"/>
        <end position="408"/>
    </location>
</feature>
<dbReference type="OrthoDB" id="160645at2759"/>
<feature type="compositionally biased region" description="Acidic residues" evidence="1">
    <location>
        <begin position="892"/>
        <end position="905"/>
    </location>
</feature>
<feature type="compositionally biased region" description="Polar residues" evidence="1">
    <location>
        <begin position="819"/>
        <end position="832"/>
    </location>
</feature>
<feature type="domain" description="DUF7029" evidence="3">
    <location>
        <begin position="156"/>
        <end position="249"/>
    </location>
</feature>
<dbReference type="Proteomes" id="UP000635477">
    <property type="component" value="Unassembled WGS sequence"/>
</dbReference>
<feature type="signal peptide" evidence="2">
    <location>
        <begin position="1"/>
        <end position="18"/>
    </location>
</feature>
<dbReference type="AlphaFoldDB" id="A0A8H4UE97"/>
<feature type="compositionally biased region" description="Polar residues" evidence="1">
    <location>
        <begin position="72"/>
        <end position="96"/>
    </location>
</feature>
<feature type="chain" id="PRO_5034971277" description="DUF7029 domain-containing protein" evidence="2">
    <location>
        <begin position="19"/>
        <end position="1164"/>
    </location>
</feature>
<comment type="caution">
    <text evidence="4">The sequence shown here is derived from an EMBL/GenBank/DDBJ whole genome shotgun (WGS) entry which is preliminary data.</text>
</comment>
<keyword evidence="2" id="KW-0732">Signal</keyword>
<feature type="compositionally biased region" description="Low complexity" evidence="1">
    <location>
        <begin position="268"/>
        <end position="287"/>
    </location>
</feature>
<proteinExistence type="predicted"/>
<feature type="region of interest" description="Disordered" evidence="1">
    <location>
        <begin position="456"/>
        <end position="479"/>
    </location>
</feature>
<evidence type="ECO:0000313" key="5">
    <source>
        <dbReference type="Proteomes" id="UP000635477"/>
    </source>
</evidence>
<dbReference type="InterPro" id="IPR054293">
    <property type="entry name" value="DUF7029"/>
</dbReference>
<feature type="region of interest" description="Disordered" evidence="1">
    <location>
        <begin position="750"/>
        <end position="905"/>
    </location>
</feature>
<reference evidence="4" key="1">
    <citation type="journal article" date="2020" name="BMC Genomics">
        <title>Correction to: Identification and distribution of gene clusters required for synthesis of sphingolipid metabolism inhibitors in diverse species of the filamentous fungus Fusarium.</title>
        <authorList>
            <person name="Kim H.S."/>
            <person name="Lohmar J.M."/>
            <person name="Busman M."/>
            <person name="Brown D.W."/>
            <person name="Naumann T.A."/>
            <person name="Divon H.H."/>
            <person name="Lysoe E."/>
            <person name="Uhlig S."/>
            <person name="Proctor R.H."/>
        </authorList>
    </citation>
    <scope>NUCLEOTIDE SEQUENCE</scope>
    <source>
        <strain evidence="4">NRRL 22465</strain>
    </source>
</reference>
<evidence type="ECO:0000256" key="2">
    <source>
        <dbReference type="SAM" id="SignalP"/>
    </source>
</evidence>
<feature type="compositionally biased region" description="Basic residues" evidence="1">
    <location>
        <begin position="396"/>
        <end position="408"/>
    </location>
</feature>
<feature type="compositionally biased region" description="Basic and acidic residues" evidence="1">
    <location>
        <begin position="465"/>
        <end position="477"/>
    </location>
</feature>
<gene>
    <name evidence="4" type="ORF">FZEAL_8536</name>
</gene>
<feature type="compositionally biased region" description="Polar residues" evidence="1">
    <location>
        <begin position="869"/>
        <end position="889"/>
    </location>
</feature>
<accession>A0A8H4UE97</accession>
<dbReference type="Pfam" id="PF22974">
    <property type="entry name" value="DUF7029"/>
    <property type="match status" value="1"/>
</dbReference>
<evidence type="ECO:0000313" key="4">
    <source>
        <dbReference type="EMBL" id="KAF4974564.1"/>
    </source>
</evidence>
<protein>
    <recommendedName>
        <fullName evidence="3">DUF7029 domain-containing protein</fullName>
    </recommendedName>
</protein>
<reference evidence="4" key="2">
    <citation type="submission" date="2020-05" db="EMBL/GenBank/DDBJ databases">
        <authorList>
            <person name="Kim H.-S."/>
            <person name="Proctor R.H."/>
            <person name="Brown D.W."/>
        </authorList>
    </citation>
    <scope>NUCLEOTIDE SEQUENCE</scope>
    <source>
        <strain evidence="4">NRRL 22465</strain>
    </source>
</reference>
<dbReference type="EMBL" id="JABEYC010000729">
    <property type="protein sequence ID" value="KAF4974564.1"/>
    <property type="molecule type" value="Genomic_DNA"/>
</dbReference>
<keyword evidence="5" id="KW-1185">Reference proteome</keyword>
<feature type="compositionally biased region" description="Low complexity" evidence="1">
    <location>
        <begin position="299"/>
        <end position="319"/>
    </location>
</feature>
<feature type="region of interest" description="Disordered" evidence="1">
    <location>
        <begin position="260"/>
        <end position="326"/>
    </location>
</feature>
<feature type="compositionally biased region" description="Low complexity" evidence="1">
    <location>
        <begin position="760"/>
        <end position="818"/>
    </location>
</feature>
<organism evidence="4 5">
    <name type="scientific">Fusarium zealandicum</name>
    <dbReference type="NCBI Taxonomy" id="1053134"/>
    <lineage>
        <taxon>Eukaryota</taxon>
        <taxon>Fungi</taxon>
        <taxon>Dikarya</taxon>
        <taxon>Ascomycota</taxon>
        <taxon>Pezizomycotina</taxon>
        <taxon>Sordariomycetes</taxon>
        <taxon>Hypocreomycetidae</taxon>
        <taxon>Hypocreales</taxon>
        <taxon>Nectriaceae</taxon>
        <taxon>Fusarium</taxon>
        <taxon>Fusarium staphyleae species complex</taxon>
    </lineage>
</organism>
<feature type="region of interest" description="Disordered" evidence="1">
    <location>
        <begin position="69"/>
        <end position="96"/>
    </location>
</feature>
<sequence length="1164" mass="124882">MRTNVFAALLEAAAFVHARPPPEGIFPRASNATSLNSTLQHMQHAVVVEAPQSDCTKCLAKPGAYPLPGDSNLGSASSNQSPGLIGGSNQQNSNSRETVTIEYDRPVATLLPAVHWSCDTKPATNIIPVSPDKGSQMYYGIDDPNKSGHYAFLTYYFKKPSVNLDHCDYTSVKYGPNGLTITFSNKEAYNHAVDTWKTNGDMILVAYVEGCGDWAKGERCFFVVSGFKFVRGEFVVIASGEPSDPNDIIIRGETEWGWWVPGNGGVNRPGPSSSQAGAGSPTAGSPSDTGAGPSFTWNPSSTASGSASTGSSSSPTGTTLPNGDQAVDFSTSRQACRAPADTKYKLPSACLGQFFDLDLDADLGFEPLSQEYLNFVNNLAEEIEVVGDSDDPGAKRSAKRDTKRRGNRRKLHRRGFFSDLLDTVSDYVIEPLKDVYQAVQEATSISGSFNNEISWKLPDASSDDPNAKTLKDPDAKQVESPWGDSILLKAFGEQPSEDEDEDEDEDPGQEKKNFNAYMNIFCVGCGVSGNARVSGSASFSPLGGFTQGQLSINADVQFVLQIGIDAQMTYEREFENTLLDVGLPGLEYGIVRIGPSISVGSRVTLEASAKGQLLAGAEMGLQDAQATIDFINPGSSSQQNFQPYFKPVFEAEGELMLSAELALPVGLHCGIRVAGFSIDISLIDEPSIKGVAQVAASIGLNDDNQFEAGFSDIDGCTGISTVLSWRNRVYIDVFGLDEFTIFDTDDTTLSRGCIALPGRPTNTEEPTDTTTENPTDTMASTDTMDPTETTDTDTVNPTDTADPTDTTDTQNPTTAGDTDTMNPTDTVDSNPTGVADPIPTATDDGTTDGVLNPTATSDPTETDGPLAPSDSTAGGNPTASDAPTASSNLDSGADDFIDGDEDFDLPEDGFIPAVRARQVAAGNTTSSSNSTSQRQVLDLTSRVKNGGTKALSYDVTAFDNRQYSLSNGQEVALLIDPDITTMIVSCGNGNVYAFFIEGDDNPFCSEMWTSKEDVLIADGAKRIMHYYNNTMSAVGVSRLRLEDEVDIPGTAVVVAFVPYFENKNSDDYFFLAIDPNDEVFYPVVCDYADGSGSKVFLARDPDEGVKMLQSPDLEYTVTGGKVSECYAMVLLQGEYVEEDDWLNYGGGDEDKRRFEYDDFELVEK</sequence>
<name>A0A8H4UE97_9HYPO</name>